<keyword evidence="1" id="KW-0812">Transmembrane</keyword>
<feature type="transmembrane region" description="Helical" evidence="1">
    <location>
        <begin position="127"/>
        <end position="149"/>
    </location>
</feature>
<keyword evidence="1" id="KW-0472">Membrane</keyword>
<protein>
    <submittedName>
        <fullName evidence="2">Uncharacterized protein</fullName>
    </submittedName>
</protein>
<reference evidence="2 3" key="1">
    <citation type="submission" date="2016-10" db="EMBL/GenBank/DDBJ databases">
        <authorList>
            <person name="de Groot N.N."/>
        </authorList>
    </citation>
    <scope>NUCLEOTIDE SEQUENCE [LARGE SCALE GENOMIC DNA]</scope>
    <source>
        <strain evidence="2 3">DSM 24956</strain>
    </source>
</reference>
<keyword evidence="1" id="KW-1133">Transmembrane helix</keyword>
<keyword evidence="3" id="KW-1185">Reference proteome</keyword>
<evidence type="ECO:0000313" key="3">
    <source>
        <dbReference type="Proteomes" id="UP000199595"/>
    </source>
</evidence>
<gene>
    <name evidence="2" type="ORF">SAMN05444411_1261</name>
</gene>
<organism evidence="2 3">
    <name type="scientific">Lutibacter oricola</name>
    <dbReference type="NCBI Taxonomy" id="762486"/>
    <lineage>
        <taxon>Bacteria</taxon>
        <taxon>Pseudomonadati</taxon>
        <taxon>Bacteroidota</taxon>
        <taxon>Flavobacteriia</taxon>
        <taxon>Flavobacteriales</taxon>
        <taxon>Flavobacteriaceae</taxon>
        <taxon>Lutibacter</taxon>
    </lineage>
</organism>
<dbReference type="OrthoDB" id="1367702at2"/>
<sequence length="155" mass="17955">MNDLDKILFFLTEHKNSKRRVFMPSVKSIQKDLFPYYNVDQIISLLNQIQQNRPDILKYKRTSAGDLIQISGLAESFLSQGGFTEIEEKQTRELQKKNERENIEFEKTKVDLELARKMLKEYPKTKLIARISIIIGIGLAVLEIIRALGLLDSNN</sequence>
<dbReference type="Proteomes" id="UP000199595">
    <property type="component" value="Unassembled WGS sequence"/>
</dbReference>
<proteinExistence type="predicted"/>
<evidence type="ECO:0000256" key="1">
    <source>
        <dbReference type="SAM" id="Phobius"/>
    </source>
</evidence>
<name>A0A1H3H719_9FLAO</name>
<dbReference type="EMBL" id="FNNJ01000026">
    <property type="protein sequence ID" value="SDY10564.1"/>
    <property type="molecule type" value="Genomic_DNA"/>
</dbReference>
<accession>A0A1H3H719</accession>
<dbReference type="RefSeq" id="WP_090126611.1">
    <property type="nucleotide sequence ID" value="NZ_FNNJ01000026.1"/>
</dbReference>
<dbReference type="AlphaFoldDB" id="A0A1H3H719"/>
<evidence type="ECO:0000313" key="2">
    <source>
        <dbReference type="EMBL" id="SDY10564.1"/>
    </source>
</evidence>